<dbReference type="Proteomes" id="UP000027238">
    <property type="component" value="Unassembled WGS sequence"/>
</dbReference>
<evidence type="ECO:0000313" key="2">
    <source>
        <dbReference type="Proteomes" id="UP000027238"/>
    </source>
</evidence>
<organism evidence="1 2">
    <name type="scientific">Colletotrichum sublineola</name>
    <name type="common">Sorghum anthracnose fungus</name>
    <dbReference type="NCBI Taxonomy" id="1173701"/>
    <lineage>
        <taxon>Eukaryota</taxon>
        <taxon>Fungi</taxon>
        <taxon>Dikarya</taxon>
        <taxon>Ascomycota</taxon>
        <taxon>Pezizomycotina</taxon>
        <taxon>Sordariomycetes</taxon>
        <taxon>Hypocreomycetidae</taxon>
        <taxon>Glomerellales</taxon>
        <taxon>Glomerellaceae</taxon>
        <taxon>Colletotrichum</taxon>
        <taxon>Colletotrichum graminicola species complex</taxon>
    </lineage>
</organism>
<name>A0A066X0S1_COLSU</name>
<dbReference type="eggNOG" id="ENOG502SQ4R">
    <property type="taxonomic scope" value="Eukaryota"/>
</dbReference>
<comment type="caution">
    <text evidence="1">The sequence shown here is derived from an EMBL/GenBank/DDBJ whole genome shotgun (WGS) entry which is preliminary data.</text>
</comment>
<proteinExistence type="predicted"/>
<dbReference type="AlphaFoldDB" id="A0A066X0S1"/>
<evidence type="ECO:0000313" key="1">
    <source>
        <dbReference type="EMBL" id="KDN61259.1"/>
    </source>
</evidence>
<keyword evidence="2" id="KW-1185">Reference proteome</keyword>
<dbReference type="PANTHER" id="PTHR39596:SF2">
    <property type="entry name" value="HET DOMAIN PROTEIN (AFU_ORTHOLOGUE AFUA_1G17550)-RELATED"/>
    <property type="match status" value="1"/>
</dbReference>
<sequence>MDVMRLLEIETESMDQTSNADQFLLFEAGVFSKGPVWIANPPNEEYHRRRISIPSADPSESSPLLVILIYRNFDERVATTVMMGLVRNEAAISSLMSEWDKSNILGPEVRQVRFGKDETEDVDGQSSSTVTIRRVKYKQGPDGEFFVPDGHNQFVVECLKVMKTFFATTTTETAYRNQRRWLPEEWQNDDCLQYTNLGCTQAPKGYWKGVIETSEPRRCVTTKRLWWYLHKAIRNLQEKSPSDRELALKRLENRLYLSKNVALSLDTSFPRTIAHCHGINPQQANMEDQFLAVYLSIQALNQALIQTRLILESKTEGQELVPGSTLLSRRMARQGWCPYQAAWVRNNFTPVSGYFVALLGPHPVPLKCHIECNDRQCRLLQIDENEYQPQHRPSCDKLCNMARPDVDEVCAILEDGGIPLIAIACHSGGTGKAGLSVKVERWKVGVEFYAISHVWSDGMGNPKENALPTCQLGSLVLTALQMRSSQEVSSLQKLLQGGLTVLIWLDTLCVPLTPRARKLAIGRMKDTYSVATKVLVFDATLQQTRLNGASLLERGYRILSCNWQRRLWTLQEAVFAHKLTFRCMDGLLDFEEFPSLLESTESPSKAIRPANFATLELKPALEYFCSGQYRAESISTERINQTARMDRLIGTIDQICHRTTSRISDKAICLATLLDADVHELLKIPEAERFRRVLDHQRGFSPYIIFLNGPKLQEEPYRWAPATFMYPWNAMQRQCFTPPRLKTPDGNSALTRKMGTINASGFYLDLPGIFVCAPNKGVMSGTDFFLWDVDTNGRRVLHMSTVPEDGSDSGGAKPILTFQKDDDDPDTTIVGGSGPRATHGILMMGHFGAPMHGYKDLAPTVLLGLVVSEFEVVDQEIEGKEQRIYKGRSETRVSVVEVQHNRHLIEKHGRAVVDDDGNIKSYDISHMAMACSIRREGLLKWCIR</sequence>
<reference evidence="2" key="1">
    <citation type="journal article" date="2014" name="Genome Announc.">
        <title>Draft genome sequence of Colletotrichum sublineola, a destructive pathogen of cultivated sorghum.</title>
        <authorList>
            <person name="Baroncelli R."/>
            <person name="Sanz-Martin J.M."/>
            <person name="Rech G.E."/>
            <person name="Sukno S.A."/>
            <person name="Thon M.R."/>
        </authorList>
    </citation>
    <scope>NUCLEOTIDE SEQUENCE [LARGE SCALE GENOMIC DNA]</scope>
    <source>
        <strain evidence="2">TX430BB</strain>
    </source>
</reference>
<dbReference type="STRING" id="1173701.A0A066X0S1"/>
<dbReference type="OrthoDB" id="2426273at2759"/>
<dbReference type="HOGENOM" id="CLU_009388_3_0_1"/>
<accession>A0A066X0S1</accession>
<dbReference type="PANTHER" id="PTHR39596">
    <property type="match status" value="1"/>
</dbReference>
<dbReference type="EMBL" id="JMSE01001427">
    <property type="protein sequence ID" value="KDN61259.1"/>
    <property type="molecule type" value="Genomic_DNA"/>
</dbReference>
<protein>
    <submittedName>
        <fullName evidence="1">Putative HET domain-containing protein</fullName>
    </submittedName>
</protein>
<gene>
    <name evidence="1" type="ORF">CSUB01_07023</name>
</gene>